<dbReference type="EMBL" id="CP040556">
    <property type="protein sequence ID" value="QLB53030.1"/>
    <property type="molecule type" value="Genomic_DNA"/>
</dbReference>
<name>A0A7H8V991_STRSA</name>
<dbReference type="AlphaFoldDB" id="A0A7H8V991"/>
<organism evidence="4 5">
    <name type="scientific">Streptococcus sanguinis</name>
    <dbReference type="NCBI Taxonomy" id="1305"/>
    <lineage>
        <taxon>Bacteria</taxon>
        <taxon>Bacillati</taxon>
        <taxon>Bacillota</taxon>
        <taxon>Bacilli</taxon>
        <taxon>Lactobacillales</taxon>
        <taxon>Streptococcaceae</taxon>
        <taxon>Streptococcus</taxon>
    </lineage>
</organism>
<keyword evidence="4" id="KW-0378">Hydrolase</keyword>
<evidence type="ECO:0000313" key="4">
    <source>
        <dbReference type="EMBL" id="QLB53030.1"/>
    </source>
</evidence>
<evidence type="ECO:0000313" key="5">
    <source>
        <dbReference type="Proteomes" id="UP000509410"/>
    </source>
</evidence>
<feature type="transmembrane region" description="Helical" evidence="2">
    <location>
        <begin position="58"/>
        <end position="78"/>
    </location>
</feature>
<feature type="domain" description="CAAX prenyl protease 2/Lysostaphin resistance protein A-like" evidence="3">
    <location>
        <begin position="142"/>
        <end position="232"/>
    </location>
</feature>
<keyword evidence="2" id="KW-0812">Transmembrane</keyword>
<feature type="transmembrane region" description="Helical" evidence="2">
    <location>
        <begin position="98"/>
        <end position="116"/>
    </location>
</feature>
<gene>
    <name evidence="4" type="ORF">FFV08_10780</name>
</gene>
<dbReference type="GO" id="GO:0006508">
    <property type="term" value="P:proteolysis"/>
    <property type="evidence" value="ECO:0007669"/>
    <property type="project" value="UniProtKB-KW"/>
</dbReference>
<accession>A0A7H8V991</accession>
<dbReference type="GO" id="GO:0008237">
    <property type="term" value="F:metallopeptidase activity"/>
    <property type="evidence" value="ECO:0007669"/>
    <property type="project" value="UniProtKB-KW"/>
</dbReference>
<proteinExistence type="inferred from homology"/>
<evidence type="ECO:0000259" key="3">
    <source>
        <dbReference type="Pfam" id="PF02517"/>
    </source>
</evidence>
<dbReference type="InterPro" id="IPR052710">
    <property type="entry name" value="CAAX_protease"/>
</dbReference>
<protein>
    <submittedName>
        <fullName evidence="4">CPBP family intramembrane metalloprotease</fullName>
    </submittedName>
</protein>
<keyword evidence="2" id="KW-1133">Transmembrane helix</keyword>
<dbReference type="GO" id="GO:0004175">
    <property type="term" value="F:endopeptidase activity"/>
    <property type="evidence" value="ECO:0007669"/>
    <property type="project" value="UniProtKB-ARBA"/>
</dbReference>
<keyword evidence="4" id="KW-0482">Metalloprotease</keyword>
<feature type="transmembrane region" description="Helical" evidence="2">
    <location>
        <begin position="16"/>
        <end position="38"/>
    </location>
</feature>
<evidence type="ECO:0000256" key="2">
    <source>
        <dbReference type="SAM" id="Phobius"/>
    </source>
</evidence>
<feature type="transmembrane region" description="Helical" evidence="2">
    <location>
        <begin position="142"/>
        <end position="161"/>
    </location>
</feature>
<feature type="transmembrane region" description="Helical" evidence="2">
    <location>
        <begin position="223"/>
        <end position="240"/>
    </location>
</feature>
<dbReference type="PANTHER" id="PTHR36435">
    <property type="entry name" value="SLR1288 PROTEIN"/>
    <property type="match status" value="1"/>
</dbReference>
<dbReference type="GO" id="GO:0080120">
    <property type="term" value="P:CAAX-box protein maturation"/>
    <property type="evidence" value="ECO:0007669"/>
    <property type="project" value="UniProtKB-ARBA"/>
</dbReference>
<keyword evidence="4" id="KW-0645">Protease</keyword>
<evidence type="ECO:0000256" key="1">
    <source>
        <dbReference type="ARBA" id="ARBA00009067"/>
    </source>
</evidence>
<sequence length="241" mass="27485">MVQNDIKAYTGSSFSWRIVILFVLLGTILSQFLSFIAIKSGILFTSFLETYHIDQVNAFLSIYCISSFLSGILVLLYCRSKKISLKEIGLQGKITFQMCLSSLFFVVVGVLLYSFFEDVLHMQMYWSANQSYSVIPSSVTDIILLVFCTGILVPIGEDIVFRGLLLSKLNSRYSEISSLFIASFIFAIVHLPFYGPGLTLYMFFWTCISCTLFFKYQSLYPCMLFHILNNILAYIILPLLF</sequence>
<keyword evidence="2" id="KW-0472">Membrane</keyword>
<dbReference type="InterPro" id="IPR003675">
    <property type="entry name" value="Rce1/LyrA-like_dom"/>
</dbReference>
<dbReference type="Proteomes" id="UP000509410">
    <property type="component" value="Chromosome"/>
</dbReference>
<reference evidence="4 5" key="1">
    <citation type="submission" date="2019-05" db="EMBL/GenBank/DDBJ databases">
        <title>The organization of the Streptococcus sanguinis genomes.</title>
        <authorList>
            <person name="Wu C.H."/>
            <person name="Chen Y.Y.M."/>
            <person name="Wang H.Y."/>
        </authorList>
    </citation>
    <scope>NUCLEOTIDE SEQUENCE [LARGE SCALE GENOMIC DNA]</scope>
    <source>
        <strain evidence="4 5">CGMH010</strain>
    </source>
</reference>
<dbReference type="PANTHER" id="PTHR36435:SF1">
    <property type="entry name" value="CAAX AMINO TERMINAL PROTEASE FAMILY PROTEIN"/>
    <property type="match status" value="1"/>
</dbReference>
<comment type="similarity">
    <text evidence="1">Belongs to the UPF0177 family.</text>
</comment>
<dbReference type="Pfam" id="PF02517">
    <property type="entry name" value="Rce1-like"/>
    <property type="match status" value="1"/>
</dbReference>
<feature type="transmembrane region" description="Helical" evidence="2">
    <location>
        <begin position="173"/>
        <end position="193"/>
    </location>
</feature>